<reference evidence="1" key="1">
    <citation type="submission" date="2018-05" db="EMBL/GenBank/DDBJ databases">
        <title>Effector identification in a new, highly contiguous assembly of the strawberry crown rot pathogen Phytophthora cactorum.</title>
        <authorList>
            <person name="Armitage A.D."/>
            <person name="Nellist C.F."/>
            <person name="Bates H."/>
            <person name="Vickerstaff R.J."/>
            <person name="Harrison R.J."/>
        </authorList>
    </citation>
    <scope>NUCLEOTIDE SEQUENCE</scope>
    <source>
        <strain evidence="1">P421</strain>
    </source>
</reference>
<dbReference type="Proteomes" id="UP000760860">
    <property type="component" value="Unassembled WGS sequence"/>
</dbReference>
<evidence type="ECO:0000313" key="1">
    <source>
        <dbReference type="EMBL" id="KAG3203235.1"/>
    </source>
</evidence>
<proteinExistence type="predicted"/>
<evidence type="ECO:0000313" key="2">
    <source>
        <dbReference type="Proteomes" id="UP000760860"/>
    </source>
</evidence>
<sequence>MAKVNKAFAYLFNPPQEDRKVARVLSGWGVNEKTAVEDVDTLDHGTQE</sequence>
<comment type="caution">
    <text evidence="1">The sequence shown here is derived from an EMBL/GenBank/DDBJ whole genome shotgun (WGS) entry which is preliminary data.</text>
</comment>
<name>A0A8T1H1G7_9STRA</name>
<dbReference type="AlphaFoldDB" id="A0A8T1H1G7"/>
<protein>
    <submittedName>
        <fullName evidence="1">Uncharacterized protein</fullName>
    </submittedName>
</protein>
<dbReference type="EMBL" id="RCMV01002349">
    <property type="protein sequence ID" value="KAG3203235.1"/>
    <property type="molecule type" value="Genomic_DNA"/>
</dbReference>
<accession>A0A8T1H1G7</accession>
<gene>
    <name evidence="1" type="ORF">PC129_g22960</name>
</gene>
<organism evidence="1 2">
    <name type="scientific">Phytophthora cactorum</name>
    <dbReference type="NCBI Taxonomy" id="29920"/>
    <lineage>
        <taxon>Eukaryota</taxon>
        <taxon>Sar</taxon>
        <taxon>Stramenopiles</taxon>
        <taxon>Oomycota</taxon>
        <taxon>Peronosporomycetes</taxon>
        <taxon>Peronosporales</taxon>
        <taxon>Peronosporaceae</taxon>
        <taxon>Phytophthora</taxon>
    </lineage>
</organism>